<reference evidence="2" key="2">
    <citation type="submission" date="2021-02" db="EMBL/GenBank/DDBJ databases">
        <authorList>
            <person name="Kimball J.A."/>
            <person name="Haas M.W."/>
            <person name="Macchietto M."/>
            <person name="Kono T."/>
            <person name="Duquette J."/>
            <person name="Shao M."/>
        </authorList>
    </citation>
    <scope>NUCLEOTIDE SEQUENCE</scope>
    <source>
        <tissue evidence="2">Fresh leaf tissue</tissue>
    </source>
</reference>
<accession>A0A8J5T1W1</accession>
<evidence type="ECO:0000256" key="1">
    <source>
        <dbReference type="SAM" id="MobiDB-lite"/>
    </source>
</evidence>
<dbReference type="OrthoDB" id="1920481at2759"/>
<protein>
    <submittedName>
        <fullName evidence="2">Uncharacterized protein</fullName>
    </submittedName>
</protein>
<organism evidence="2 3">
    <name type="scientific">Zizania palustris</name>
    <name type="common">Northern wild rice</name>
    <dbReference type="NCBI Taxonomy" id="103762"/>
    <lineage>
        <taxon>Eukaryota</taxon>
        <taxon>Viridiplantae</taxon>
        <taxon>Streptophyta</taxon>
        <taxon>Embryophyta</taxon>
        <taxon>Tracheophyta</taxon>
        <taxon>Spermatophyta</taxon>
        <taxon>Magnoliopsida</taxon>
        <taxon>Liliopsida</taxon>
        <taxon>Poales</taxon>
        <taxon>Poaceae</taxon>
        <taxon>BOP clade</taxon>
        <taxon>Oryzoideae</taxon>
        <taxon>Oryzeae</taxon>
        <taxon>Zizaniinae</taxon>
        <taxon>Zizania</taxon>
    </lineage>
</organism>
<sequence length="237" mass="26498">MPPRRKRAVAKKKPPEPPAADAPLRERLRWLNGQELERRSAAIKAIQAAEIESILSRLRLVHSCISKEQQETCALQYFQENLPNLSVVWNEKQKELELKWKDWGNQIIGDQCDDKFFRASICSLPNVGGVLFSRDSARKSFFESASFNFNDSVWSELPEAQLAGVADALQTPGAMSTRLSFGMTPKTLRLPQKGEQLLSVRGSPLGVYKEENLAAVFGICYLLSCSSQASLIMDPVD</sequence>
<dbReference type="AlphaFoldDB" id="A0A8J5T1W1"/>
<dbReference type="PANTHER" id="PTHR37248">
    <property type="entry name" value="TRANSLATION INITIATION FACTOR"/>
    <property type="match status" value="1"/>
</dbReference>
<dbReference type="Proteomes" id="UP000729402">
    <property type="component" value="Unassembled WGS sequence"/>
</dbReference>
<comment type="caution">
    <text evidence="2">The sequence shown here is derived from an EMBL/GenBank/DDBJ whole genome shotgun (WGS) entry which is preliminary data.</text>
</comment>
<dbReference type="EMBL" id="JAAALK010000283">
    <property type="protein sequence ID" value="KAG8072758.1"/>
    <property type="molecule type" value="Genomic_DNA"/>
</dbReference>
<dbReference type="PANTHER" id="PTHR37248:SF1">
    <property type="entry name" value="TRANSLATION INITIATION FACTOR"/>
    <property type="match status" value="1"/>
</dbReference>
<reference evidence="2" key="1">
    <citation type="journal article" date="2021" name="bioRxiv">
        <title>Whole Genome Assembly and Annotation of Northern Wild Rice, Zizania palustris L., Supports a Whole Genome Duplication in the Zizania Genus.</title>
        <authorList>
            <person name="Haas M."/>
            <person name="Kono T."/>
            <person name="Macchietto M."/>
            <person name="Millas R."/>
            <person name="McGilp L."/>
            <person name="Shao M."/>
            <person name="Duquette J."/>
            <person name="Hirsch C.N."/>
            <person name="Kimball J."/>
        </authorList>
    </citation>
    <scope>NUCLEOTIDE SEQUENCE</scope>
    <source>
        <tissue evidence="2">Fresh leaf tissue</tissue>
    </source>
</reference>
<proteinExistence type="predicted"/>
<gene>
    <name evidence="2" type="ORF">GUJ93_ZPchr0006g45243</name>
</gene>
<evidence type="ECO:0000313" key="3">
    <source>
        <dbReference type="Proteomes" id="UP000729402"/>
    </source>
</evidence>
<evidence type="ECO:0000313" key="2">
    <source>
        <dbReference type="EMBL" id="KAG8072758.1"/>
    </source>
</evidence>
<feature type="region of interest" description="Disordered" evidence="1">
    <location>
        <begin position="1"/>
        <end position="24"/>
    </location>
</feature>
<keyword evidence="3" id="KW-1185">Reference proteome</keyword>
<feature type="compositionally biased region" description="Basic residues" evidence="1">
    <location>
        <begin position="1"/>
        <end position="12"/>
    </location>
</feature>
<name>A0A8J5T1W1_ZIZPA</name>